<comment type="caution">
    <text evidence="1">The sequence shown here is derived from an EMBL/GenBank/DDBJ whole genome shotgun (WGS) entry which is preliminary data.</text>
</comment>
<accession>A0ABS5TT09</accession>
<keyword evidence="2" id="KW-1185">Reference proteome</keyword>
<gene>
    <name evidence="1" type="ORF">KIH74_33740</name>
</gene>
<evidence type="ECO:0000313" key="1">
    <source>
        <dbReference type="EMBL" id="MBT0773956.1"/>
    </source>
</evidence>
<name>A0ABS5TT09_9ACTN</name>
<organism evidence="1 2">
    <name type="scientific">Kineosporia corallincola</name>
    <dbReference type="NCBI Taxonomy" id="2835133"/>
    <lineage>
        <taxon>Bacteria</taxon>
        <taxon>Bacillati</taxon>
        <taxon>Actinomycetota</taxon>
        <taxon>Actinomycetes</taxon>
        <taxon>Kineosporiales</taxon>
        <taxon>Kineosporiaceae</taxon>
        <taxon>Kineosporia</taxon>
    </lineage>
</organism>
<protein>
    <submittedName>
        <fullName evidence="1">Uncharacterized protein</fullName>
    </submittedName>
</protein>
<dbReference type="EMBL" id="JAHBAY010000022">
    <property type="protein sequence ID" value="MBT0773956.1"/>
    <property type="molecule type" value="Genomic_DNA"/>
</dbReference>
<dbReference type="RefSeq" id="WP_214160497.1">
    <property type="nucleotide sequence ID" value="NZ_JAHBAY010000022.1"/>
</dbReference>
<proteinExistence type="predicted"/>
<dbReference type="Proteomes" id="UP001197247">
    <property type="component" value="Unassembled WGS sequence"/>
</dbReference>
<evidence type="ECO:0000313" key="2">
    <source>
        <dbReference type="Proteomes" id="UP001197247"/>
    </source>
</evidence>
<sequence length="115" mass="12213">MTGRTFARVTKMRTGQGVREVTNASVVSRATYSSTTPSDTGVAAAEVDDRAARREHAPFLGVADDGPGDAVLHRADRVVRLRLGQYLGARPASGRGATELEKGRVADEFGDLGNR</sequence>
<reference evidence="1 2" key="1">
    <citation type="submission" date="2021-05" db="EMBL/GenBank/DDBJ databases">
        <title>Kineosporia and Streptomyces sp. nov. two new marine actinobacteria isolated from Coral.</title>
        <authorList>
            <person name="Buangrab K."/>
            <person name="Sutthacheep M."/>
            <person name="Yeemin T."/>
            <person name="Harunari E."/>
            <person name="Igarashi Y."/>
            <person name="Kanchanasin P."/>
            <person name="Tanasupawat S."/>
            <person name="Phongsopitanun W."/>
        </authorList>
    </citation>
    <scope>NUCLEOTIDE SEQUENCE [LARGE SCALE GENOMIC DNA]</scope>
    <source>
        <strain evidence="1 2">J2-2</strain>
    </source>
</reference>